<feature type="zinc finger region" description="C3H1-type" evidence="13">
    <location>
        <begin position="575"/>
        <end position="602"/>
    </location>
</feature>
<dbReference type="InterPro" id="IPR032297">
    <property type="entry name" value="Torus"/>
</dbReference>
<dbReference type="InterPro" id="IPR034181">
    <property type="entry name" value="Cwc2_RRM"/>
</dbReference>
<evidence type="ECO:0000256" key="11">
    <source>
        <dbReference type="ARBA" id="ARBA00023306"/>
    </source>
</evidence>
<dbReference type="InterPro" id="IPR000571">
    <property type="entry name" value="Znf_CCCH"/>
</dbReference>
<reference evidence="18" key="1">
    <citation type="submission" date="2021-06" db="EMBL/GenBank/DDBJ databases">
        <authorList>
            <person name="Kallberg Y."/>
            <person name="Tangrot J."/>
            <person name="Rosling A."/>
        </authorList>
    </citation>
    <scope>NUCLEOTIDE SEQUENCE</scope>
    <source>
        <strain evidence="18">BR232B</strain>
    </source>
</reference>
<dbReference type="Pfam" id="PF00076">
    <property type="entry name" value="RRM_1"/>
    <property type="match status" value="1"/>
</dbReference>
<evidence type="ECO:0000256" key="12">
    <source>
        <dbReference type="PROSITE-ProRule" id="PRU00176"/>
    </source>
</evidence>
<dbReference type="Pfam" id="PF10355">
    <property type="entry name" value="Ytp1"/>
    <property type="match status" value="1"/>
</dbReference>
<dbReference type="PANTHER" id="PTHR31685">
    <property type="entry name" value="INTEGRAL MEMBRANE PROTEIN (AFU_ORTHOLOGUE AFUA_6G12730)-RELATED"/>
    <property type="match status" value="1"/>
</dbReference>
<dbReference type="AlphaFoldDB" id="A0A9N8VV79"/>
<dbReference type="GO" id="GO:0008270">
    <property type="term" value="F:zinc ion binding"/>
    <property type="evidence" value="ECO:0007669"/>
    <property type="project" value="UniProtKB-KW"/>
</dbReference>
<evidence type="ECO:0000256" key="2">
    <source>
        <dbReference type="ARBA" id="ARBA00008024"/>
    </source>
</evidence>
<dbReference type="Gene3D" id="1.20.120.1770">
    <property type="match status" value="1"/>
</dbReference>
<dbReference type="SMART" id="SM00360">
    <property type="entry name" value="RRM"/>
    <property type="match status" value="1"/>
</dbReference>
<keyword evidence="9" id="KW-0508">mRNA splicing</keyword>
<feature type="signal peptide" evidence="15">
    <location>
        <begin position="1"/>
        <end position="21"/>
    </location>
</feature>
<evidence type="ECO:0000256" key="1">
    <source>
        <dbReference type="ARBA" id="ARBA00004123"/>
    </source>
</evidence>
<evidence type="ECO:0000259" key="17">
    <source>
        <dbReference type="PROSITE" id="PS50103"/>
    </source>
</evidence>
<evidence type="ECO:0000259" key="16">
    <source>
        <dbReference type="PROSITE" id="PS50102"/>
    </source>
</evidence>
<dbReference type="PROSITE" id="PS50102">
    <property type="entry name" value="RRM"/>
    <property type="match status" value="1"/>
</dbReference>
<evidence type="ECO:0000256" key="15">
    <source>
        <dbReference type="SAM" id="SignalP"/>
    </source>
</evidence>
<feature type="domain" description="RRM" evidence="16">
    <location>
        <begin position="638"/>
        <end position="712"/>
    </location>
</feature>
<dbReference type="GO" id="GO:0008380">
    <property type="term" value="P:RNA splicing"/>
    <property type="evidence" value="ECO:0007669"/>
    <property type="project" value="UniProtKB-KW"/>
</dbReference>
<keyword evidence="10" id="KW-0539">Nucleus</keyword>
<sequence>MSTRLFFAYVSVIILSSKAHGQISEEQMTDHSHSHHDDSNTIVELTESYATLDNQILLWLHIICMSVAFVGLFPAGVMLGISRSRWHPFFQTLGTIIATLGYIFILGFKTQSLYPNNFHRKFGYILMCIVTIQSVFGLVRYIFKPKDAKSQGFSPIASNDSSPENSIYADMPGSAGSCRSELSQKLFSNRDSIDIESTEMNEPSDITCKTRSTFESILPSKILAILSHVSWYYIHKVIGRMFILLTWIQVILGFVTYTGTCQGEPMGNCLAHYIKGSLFVWFGILAFARYLGCWAKYGWAWNDVTPEKNVVSFSLLEASIVFAYGITNTFLEHTGESTAWNHRDLQHASLAFMWWWAGTCAILLESKRVRKIISRGFNVPFTSTTSSPILSPVVALIFIATGISMGAHHQTSEFSIKVHQQFATFLVLGGLARLATIIFQSMSKRDSKTRYVPSRPPTEIVTAFCIIAAGFTLMVANKDLVKLLDVVLGFDSNFVFNLVVASTFFILSPARQQADSSVLFNGRGNPPEGSGTFYNIWYNRWSGGDRSARYAHRGEKAKTRCVPSRDAGATKADKMPNTYFCLYFARGCCPSGYECNYWHRIPTENDLVDATIDCFGRDKFNEYRDDMGGVGSFNRENRTIYVGHIHLGPDMEEIVRKHFSEWGEIDKIKILKDKGVAFVTYNSSLNAEFAKEAMSCQSLDHDEVLNVRWATDDPNPRAKAEYKRKAELMAAQAIQKNLPAEFTLMQTENFWKRARYDTDGENFGLEGYQTPAGFVDGSSQSADSQSADLQDIPTQSVELQPQLSTGQIERTLISNETLQALKALSKTSSIPIVNKKSVANGPDKKEDEVRIHINFQFKCQLKSILKHLIQIIKVKATH</sequence>
<keyword evidence="7 13" id="KW-0862">Zinc</keyword>
<keyword evidence="6 13" id="KW-0863">Zinc-finger</keyword>
<keyword evidence="15" id="KW-0732">Signal</keyword>
<gene>
    <name evidence="18" type="ORF">PBRASI_LOCUS908</name>
</gene>
<evidence type="ECO:0000256" key="14">
    <source>
        <dbReference type="SAM" id="Phobius"/>
    </source>
</evidence>
<dbReference type="GO" id="GO:0003723">
    <property type="term" value="F:RNA binding"/>
    <property type="evidence" value="ECO:0007669"/>
    <property type="project" value="UniProtKB-UniRule"/>
</dbReference>
<comment type="caution">
    <text evidence="18">The sequence shown here is derived from an EMBL/GenBank/DDBJ whole genome shotgun (WGS) entry which is preliminary data.</text>
</comment>
<keyword evidence="14" id="KW-0812">Transmembrane</keyword>
<proteinExistence type="inferred from homology"/>
<feature type="domain" description="C3H1-type" evidence="17">
    <location>
        <begin position="575"/>
        <end position="602"/>
    </location>
</feature>
<evidence type="ECO:0000256" key="7">
    <source>
        <dbReference type="ARBA" id="ARBA00022833"/>
    </source>
</evidence>
<feature type="transmembrane region" description="Helical" evidence="14">
    <location>
        <begin position="385"/>
        <end position="407"/>
    </location>
</feature>
<feature type="transmembrane region" description="Helical" evidence="14">
    <location>
        <begin position="347"/>
        <end position="364"/>
    </location>
</feature>
<protein>
    <submittedName>
        <fullName evidence="18">7483_t:CDS:1</fullName>
    </submittedName>
</protein>
<feature type="transmembrane region" description="Helical" evidence="14">
    <location>
        <begin position="237"/>
        <end position="258"/>
    </location>
</feature>
<evidence type="ECO:0000256" key="8">
    <source>
        <dbReference type="ARBA" id="ARBA00022884"/>
    </source>
</evidence>
<dbReference type="CDD" id="cd12360">
    <property type="entry name" value="RRM_cwf2"/>
    <property type="match status" value="1"/>
</dbReference>
<dbReference type="PANTHER" id="PTHR31685:SF3">
    <property type="entry name" value="INTEGRAL MEMBRANE PROTEIN (AFU_ORTHOLOGUE AFUA_6G12730)"/>
    <property type="match status" value="1"/>
</dbReference>
<feature type="transmembrane region" description="Helical" evidence="14">
    <location>
        <begin position="56"/>
        <end position="77"/>
    </location>
</feature>
<dbReference type="CDD" id="cd08760">
    <property type="entry name" value="Cyt_b561_FRRS1_like"/>
    <property type="match status" value="1"/>
</dbReference>
<evidence type="ECO:0000256" key="5">
    <source>
        <dbReference type="ARBA" id="ARBA00022728"/>
    </source>
</evidence>
<dbReference type="InterPro" id="IPR035979">
    <property type="entry name" value="RBD_domain_sf"/>
</dbReference>
<evidence type="ECO:0000256" key="10">
    <source>
        <dbReference type="ARBA" id="ARBA00023242"/>
    </source>
</evidence>
<dbReference type="GO" id="GO:0005681">
    <property type="term" value="C:spliceosomal complex"/>
    <property type="evidence" value="ECO:0007669"/>
    <property type="project" value="UniProtKB-KW"/>
</dbReference>
<dbReference type="InterPro" id="IPR012677">
    <property type="entry name" value="Nucleotide-bd_a/b_plait_sf"/>
</dbReference>
<dbReference type="Pfam" id="PF16131">
    <property type="entry name" value="Torus"/>
    <property type="match status" value="1"/>
</dbReference>
<dbReference type="Pfam" id="PF10348">
    <property type="entry name" value="DUF2427"/>
    <property type="match status" value="1"/>
</dbReference>
<dbReference type="GO" id="GO:0006397">
    <property type="term" value="P:mRNA processing"/>
    <property type="evidence" value="ECO:0007669"/>
    <property type="project" value="UniProtKB-KW"/>
</dbReference>
<feature type="transmembrane region" description="Helical" evidence="14">
    <location>
        <begin position="89"/>
        <end position="110"/>
    </location>
</feature>
<dbReference type="Proteomes" id="UP000789739">
    <property type="component" value="Unassembled WGS sequence"/>
</dbReference>
<comment type="similarity">
    <text evidence="2">Belongs to the RRM CWC2 family.</text>
</comment>
<dbReference type="InterPro" id="IPR018827">
    <property type="entry name" value="YTP1_C"/>
</dbReference>
<dbReference type="PROSITE" id="PS50103">
    <property type="entry name" value="ZF_C3H1"/>
    <property type="match status" value="1"/>
</dbReference>
<dbReference type="InterPro" id="IPR018825">
    <property type="entry name" value="DUF2427"/>
</dbReference>
<keyword evidence="3" id="KW-0507">mRNA processing</keyword>
<evidence type="ECO:0000256" key="3">
    <source>
        <dbReference type="ARBA" id="ARBA00022664"/>
    </source>
</evidence>
<dbReference type="FunFam" id="3.30.70.330:FF:000249">
    <property type="entry name" value="Pre-mRNA-splicing factor CWC2, variant"/>
    <property type="match status" value="1"/>
</dbReference>
<feature type="transmembrane region" description="Helical" evidence="14">
    <location>
        <begin position="460"/>
        <end position="476"/>
    </location>
</feature>
<accession>A0A9N8VV79</accession>
<evidence type="ECO:0000313" key="18">
    <source>
        <dbReference type="EMBL" id="CAG8467548.1"/>
    </source>
</evidence>
<feature type="transmembrane region" description="Helical" evidence="14">
    <location>
        <begin position="419"/>
        <end position="439"/>
    </location>
</feature>
<keyword evidence="4 13" id="KW-0479">Metal-binding</keyword>
<keyword evidence="5" id="KW-0747">Spliceosome</keyword>
<keyword evidence="11" id="KW-0131">Cell cycle</keyword>
<dbReference type="InterPro" id="IPR000504">
    <property type="entry name" value="RRM_dom"/>
</dbReference>
<dbReference type="SUPFAM" id="SSF54928">
    <property type="entry name" value="RNA-binding domain, RBD"/>
    <property type="match status" value="1"/>
</dbReference>
<feature type="chain" id="PRO_5040266651" evidence="15">
    <location>
        <begin position="22"/>
        <end position="878"/>
    </location>
</feature>
<evidence type="ECO:0000256" key="4">
    <source>
        <dbReference type="ARBA" id="ARBA00022723"/>
    </source>
</evidence>
<feature type="transmembrane region" description="Helical" evidence="14">
    <location>
        <begin position="122"/>
        <end position="143"/>
    </location>
</feature>
<keyword evidence="14" id="KW-1133">Transmembrane helix</keyword>
<evidence type="ECO:0000256" key="9">
    <source>
        <dbReference type="ARBA" id="ARBA00023187"/>
    </source>
</evidence>
<keyword evidence="8 12" id="KW-0694">RNA-binding</keyword>
<dbReference type="OrthoDB" id="4005299at2759"/>
<keyword evidence="19" id="KW-1185">Reference proteome</keyword>
<feature type="transmembrane region" description="Helical" evidence="14">
    <location>
        <begin position="278"/>
        <end position="297"/>
    </location>
</feature>
<evidence type="ECO:0000256" key="6">
    <source>
        <dbReference type="ARBA" id="ARBA00022771"/>
    </source>
</evidence>
<comment type="subcellular location">
    <subcellularLocation>
        <location evidence="1">Nucleus</location>
    </subcellularLocation>
</comment>
<keyword evidence="14" id="KW-0472">Membrane</keyword>
<dbReference type="Gene3D" id="3.30.70.330">
    <property type="match status" value="1"/>
</dbReference>
<dbReference type="EMBL" id="CAJVPI010000052">
    <property type="protein sequence ID" value="CAG8467548.1"/>
    <property type="molecule type" value="Genomic_DNA"/>
</dbReference>
<evidence type="ECO:0000256" key="13">
    <source>
        <dbReference type="PROSITE-ProRule" id="PRU00723"/>
    </source>
</evidence>
<organism evidence="18 19">
    <name type="scientific">Paraglomus brasilianum</name>
    <dbReference type="NCBI Taxonomy" id="144538"/>
    <lineage>
        <taxon>Eukaryota</taxon>
        <taxon>Fungi</taxon>
        <taxon>Fungi incertae sedis</taxon>
        <taxon>Mucoromycota</taxon>
        <taxon>Glomeromycotina</taxon>
        <taxon>Glomeromycetes</taxon>
        <taxon>Paraglomerales</taxon>
        <taxon>Paraglomeraceae</taxon>
        <taxon>Paraglomus</taxon>
    </lineage>
</organism>
<evidence type="ECO:0000313" key="19">
    <source>
        <dbReference type="Proteomes" id="UP000789739"/>
    </source>
</evidence>
<feature type="transmembrane region" description="Helical" evidence="14">
    <location>
        <begin position="309"/>
        <end position="327"/>
    </location>
</feature>
<name>A0A9N8VV79_9GLOM</name>